<evidence type="ECO:0000256" key="2">
    <source>
        <dbReference type="ARBA" id="ARBA00023287"/>
    </source>
</evidence>
<keyword evidence="2" id="KW-0178">Competence</keyword>
<evidence type="ECO:0000256" key="1">
    <source>
        <dbReference type="ARBA" id="ARBA00004241"/>
    </source>
</evidence>
<name>A0A1Y3PJB5_9BACI</name>
<evidence type="ECO:0000313" key="4">
    <source>
        <dbReference type="EMBL" id="OUM87422.1"/>
    </source>
</evidence>
<evidence type="ECO:0000313" key="5">
    <source>
        <dbReference type="Proteomes" id="UP000196475"/>
    </source>
</evidence>
<keyword evidence="3" id="KW-1133">Transmembrane helix</keyword>
<keyword evidence="3" id="KW-0812">Transmembrane</keyword>
<dbReference type="EMBL" id="LZRT01000075">
    <property type="protein sequence ID" value="OUM87422.1"/>
    <property type="molecule type" value="Genomic_DNA"/>
</dbReference>
<dbReference type="AlphaFoldDB" id="A0A1Y3PJB5"/>
<dbReference type="Proteomes" id="UP000196475">
    <property type="component" value="Unassembled WGS sequence"/>
</dbReference>
<dbReference type="InterPro" id="IPR016977">
    <property type="entry name" value="ComGF"/>
</dbReference>
<keyword evidence="3" id="KW-0472">Membrane</keyword>
<comment type="caution">
    <text evidence="4">The sequence shown here is derived from an EMBL/GenBank/DDBJ whole genome shotgun (WGS) entry which is preliminary data.</text>
</comment>
<dbReference type="GO" id="GO:0030420">
    <property type="term" value="P:establishment of competence for transformation"/>
    <property type="evidence" value="ECO:0007669"/>
    <property type="project" value="UniProtKB-KW"/>
</dbReference>
<dbReference type="Pfam" id="PF15980">
    <property type="entry name" value="ComGF"/>
    <property type="match status" value="1"/>
</dbReference>
<dbReference type="GO" id="GO:0009986">
    <property type="term" value="C:cell surface"/>
    <property type="evidence" value="ECO:0007669"/>
    <property type="project" value="UniProtKB-SubCell"/>
</dbReference>
<dbReference type="PROSITE" id="PS00409">
    <property type="entry name" value="PROKAR_NTER_METHYL"/>
    <property type="match status" value="1"/>
</dbReference>
<evidence type="ECO:0000256" key="3">
    <source>
        <dbReference type="SAM" id="Phobius"/>
    </source>
</evidence>
<dbReference type="InterPro" id="IPR012902">
    <property type="entry name" value="N_methyl_site"/>
</dbReference>
<proteinExistence type="predicted"/>
<accession>A0A1Y3PJB5</accession>
<sequence>MGQPASKKGFTLVETLVVLLLFGVSLVVITSVITPLFRQEARLQNEWYLQSESLLFFHDLARELRAAREIEIRQGMLFATVPQPKVNPPLQEELFTYQYYLDQEGRFIRRVRQGGSYVGYTILLQHVQTLQLNVEETGVLRITGTMRRDGAEHSFEWSVLPRPG</sequence>
<dbReference type="NCBIfam" id="TIGR02532">
    <property type="entry name" value="IV_pilin_GFxxxE"/>
    <property type="match status" value="1"/>
</dbReference>
<gene>
    <name evidence="4" type="ORF">BAA01_12450</name>
</gene>
<reference evidence="5" key="1">
    <citation type="submission" date="2016-06" db="EMBL/GenBank/DDBJ databases">
        <authorList>
            <person name="Nascimento L."/>
            <person name="Pereira R.V."/>
            <person name="Martins L.F."/>
            <person name="Quaggio R.B."/>
            <person name="Silva A.M."/>
            <person name="Setubal J.C."/>
        </authorList>
    </citation>
    <scope>NUCLEOTIDE SEQUENCE [LARGE SCALE GENOMIC DNA]</scope>
</reference>
<protein>
    <recommendedName>
        <fullName evidence="6">Prepilin-type N-terminal cleavage/methylation domain-containing protein</fullName>
    </recommendedName>
</protein>
<evidence type="ECO:0008006" key="6">
    <source>
        <dbReference type="Google" id="ProtNLM"/>
    </source>
</evidence>
<comment type="subcellular location">
    <subcellularLocation>
        <location evidence="1">Cell surface</location>
    </subcellularLocation>
</comment>
<organism evidence="4 5">
    <name type="scientific">Bacillus thermozeamaize</name>
    <dbReference type="NCBI Taxonomy" id="230954"/>
    <lineage>
        <taxon>Bacteria</taxon>
        <taxon>Bacillati</taxon>
        <taxon>Bacillota</taxon>
        <taxon>Bacilli</taxon>
        <taxon>Bacillales</taxon>
        <taxon>Bacillaceae</taxon>
        <taxon>Bacillus</taxon>
    </lineage>
</organism>
<dbReference type="Pfam" id="PF07963">
    <property type="entry name" value="N_methyl"/>
    <property type="match status" value="1"/>
</dbReference>
<feature type="transmembrane region" description="Helical" evidence="3">
    <location>
        <begin position="16"/>
        <end position="37"/>
    </location>
</feature>